<sequence length="723" mass="77609">MTRFTRLLALTLVTALLCLRHAPAVADAPSYEFISPIPGSGMVLPETNIILRPGGIVDGASVGGPLVTVSGSISGAHGGQLRLSDDRQTLTFQPSAPFTYGETVMCQVGSGLATDTRGVVPPASFTFTVAGPERETLGDVPFLADDGEIPPPPPAVGPTREIGLSATLAADSLPPDFPIIRSAVYGKTAPGRLFVADFRLGVPISSYIMILENDGTPFFHRQIRGPSLDFKMQPDGRLTYFDSAAGRFYALNARYDVVDSFTCGNGYSTDAHDLALLPNGHAVLMSYDRQIMDLSQVVPGGRIDARVVGLIIQELDRDKNVVFQWRSWDHFQITDIVSHDLTAKTVDYVHGNSIDVDPDGNLILSSRHMNEITKISLATGDILWRLGGRNNQFTFINEPIAFSHQHCARRLPNGHITLFDNGNFRTPEFSRAVEYAIDEVQKTATLVWQYRLNPDVFTVAAGSVQRLSNGNTLIGWGTSTPTLTEVAPDGSLVSELSFESGIGSYRAFRFEWPPVKPATVAMNPGTLNMDSNGGSISAQIRPEAASFSIVDVKPSTVRFNGTVPAESVLVLYDGAKMDSIVGLKAKFARDRVVPLLAIGLNRVEVSGSLQTGEIFRGSSEVRLFPSDKAKVLVGTLRAVSAPGAIPVVLAVGGPGGAGTQARTFAVYDVQGRLVTRWRTTPGAGGIVTWNGRASDGRRVSSGIYLVRREDLSNGSALKVVIAR</sequence>
<name>A0A538TRR8_UNCEI</name>
<protein>
    <recommendedName>
        <fullName evidence="4">FlgD Ig-like domain-containing protein</fullName>
    </recommendedName>
</protein>
<reference evidence="2 3" key="1">
    <citation type="journal article" date="2019" name="Nat. Microbiol.">
        <title>Mediterranean grassland soil C-N compound turnover is dependent on rainfall and depth, and is mediated by genomically divergent microorganisms.</title>
        <authorList>
            <person name="Diamond S."/>
            <person name="Andeer P.F."/>
            <person name="Li Z."/>
            <person name="Crits-Christoph A."/>
            <person name="Burstein D."/>
            <person name="Anantharaman K."/>
            <person name="Lane K.R."/>
            <person name="Thomas B.C."/>
            <person name="Pan C."/>
            <person name="Northen T.R."/>
            <person name="Banfield J.F."/>
        </authorList>
    </citation>
    <scope>NUCLEOTIDE SEQUENCE [LARGE SCALE GENOMIC DNA]</scope>
    <source>
        <strain evidence="2">WS_9</strain>
    </source>
</reference>
<evidence type="ECO:0000313" key="2">
    <source>
        <dbReference type="EMBL" id="TMQ66314.1"/>
    </source>
</evidence>
<evidence type="ECO:0008006" key="4">
    <source>
        <dbReference type="Google" id="ProtNLM"/>
    </source>
</evidence>
<feature type="signal peptide" evidence="1">
    <location>
        <begin position="1"/>
        <end position="26"/>
    </location>
</feature>
<dbReference type="EMBL" id="VBOZ01000009">
    <property type="protein sequence ID" value="TMQ66314.1"/>
    <property type="molecule type" value="Genomic_DNA"/>
</dbReference>
<dbReference type="PANTHER" id="PTHR35340:SF5">
    <property type="entry name" value="ASST-DOMAIN-CONTAINING PROTEIN"/>
    <property type="match status" value="1"/>
</dbReference>
<accession>A0A538TRR8</accession>
<dbReference type="GO" id="GO:0004062">
    <property type="term" value="F:aryl sulfotransferase activity"/>
    <property type="evidence" value="ECO:0007669"/>
    <property type="project" value="InterPro"/>
</dbReference>
<comment type="caution">
    <text evidence="2">The sequence shown here is derived from an EMBL/GenBank/DDBJ whole genome shotgun (WGS) entry which is preliminary data.</text>
</comment>
<dbReference type="Pfam" id="PF05935">
    <property type="entry name" value="Arylsulfotrans"/>
    <property type="match status" value="1"/>
</dbReference>
<dbReference type="Gene3D" id="2.60.40.4070">
    <property type="match status" value="1"/>
</dbReference>
<gene>
    <name evidence="2" type="ORF">E6K79_02885</name>
</gene>
<evidence type="ECO:0000256" key="1">
    <source>
        <dbReference type="SAM" id="SignalP"/>
    </source>
</evidence>
<organism evidence="2 3">
    <name type="scientific">Eiseniibacteriota bacterium</name>
    <dbReference type="NCBI Taxonomy" id="2212470"/>
    <lineage>
        <taxon>Bacteria</taxon>
        <taxon>Candidatus Eiseniibacteriota</taxon>
    </lineage>
</organism>
<dbReference type="PANTHER" id="PTHR35340">
    <property type="entry name" value="PQQ ENZYME REPEAT PROTEIN-RELATED"/>
    <property type="match status" value="1"/>
</dbReference>
<dbReference type="AlphaFoldDB" id="A0A538TRR8"/>
<evidence type="ECO:0000313" key="3">
    <source>
        <dbReference type="Proteomes" id="UP000317691"/>
    </source>
</evidence>
<proteinExistence type="predicted"/>
<dbReference type="SUPFAM" id="SSF63829">
    <property type="entry name" value="Calcium-dependent phosphotriesterase"/>
    <property type="match status" value="1"/>
</dbReference>
<keyword evidence="1" id="KW-0732">Signal</keyword>
<feature type="chain" id="PRO_5022076606" description="FlgD Ig-like domain-containing protein" evidence="1">
    <location>
        <begin position="27"/>
        <end position="723"/>
    </location>
</feature>
<dbReference type="Proteomes" id="UP000317691">
    <property type="component" value="Unassembled WGS sequence"/>
</dbReference>
<dbReference type="InterPro" id="IPR053143">
    <property type="entry name" value="Arylsulfate_ST"/>
</dbReference>
<dbReference type="InterPro" id="IPR010262">
    <property type="entry name" value="Arylsulfotransferase_bact"/>
</dbReference>